<sequence>MNIDKRRRARVQGGWAQHQSDADREKPEQHLVNTQSLVQAQNISTFSGSAILRNKGNDFEAKSTFEFTDPYSKLQSVQGDMHEVAEKLFLGSLIAAKNWMELKRNGITHILSVMDVPLPRTHTQGFTYKFVKSMDMADADLLSYFDECHNFIEDGCESGGILVHCLVGVSRSATLVIAHLMKKEAVTMEKALAKVRQIRFVSPNPGFKHQLKVYESCGCHMDEDCMEFRKLRLSKLSPIMQEPGDKILPESVLAIDPINKSGRDVCLYKCKKCRRSLFCESSIISHFRGYWAPVPDWKLKLRLVKMPAESAEPATEGKECLDSIHVEPVQWMADVILSPVGKIHCPKCSFKIGSFNWAGEHCSCGTWVTPSICMDKKKVDKCQPLVSPVTTAQSKEHTPSQDTQLPTTLPIGDKPLSSTTRSKN</sequence>
<evidence type="ECO:0000256" key="2">
    <source>
        <dbReference type="ARBA" id="ARBA00013064"/>
    </source>
</evidence>
<protein>
    <recommendedName>
        <fullName evidence="2">protein-tyrosine-phosphatase</fullName>
        <ecNumber evidence="2">3.1.3.48</ecNumber>
    </recommendedName>
</protein>
<dbReference type="PROSITE" id="PS50054">
    <property type="entry name" value="TYR_PHOSPHATASE_DUAL"/>
    <property type="match status" value="1"/>
</dbReference>
<evidence type="ECO:0000256" key="4">
    <source>
        <dbReference type="ARBA" id="ARBA00022912"/>
    </source>
</evidence>
<reference evidence="9 10" key="1">
    <citation type="submission" date="2025-05" db="UniProtKB">
        <authorList>
            <consortium name="RefSeq"/>
        </authorList>
    </citation>
    <scope>IDENTIFICATION</scope>
</reference>
<keyword evidence="3" id="KW-0378">Hydrolase</keyword>
<evidence type="ECO:0000256" key="5">
    <source>
        <dbReference type="SAM" id="MobiDB-lite"/>
    </source>
</evidence>
<evidence type="ECO:0000313" key="9">
    <source>
        <dbReference type="RefSeq" id="XP_014664316.1"/>
    </source>
</evidence>
<feature type="region of interest" description="Disordered" evidence="5">
    <location>
        <begin position="388"/>
        <end position="424"/>
    </location>
</feature>
<gene>
    <name evidence="9 10" type="primary">LOC106806768</name>
</gene>
<evidence type="ECO:0000259" key="6">
    <source>
        <dbReference type="PROSITE" id="PS50054"/>
    </source>
</evidence>
<dbReference type="RefSeq" id="XP_014664317.1">
    <property type="nucleotide sequence ID" value="XM_014808831.1"/>
</dbReference>
<name>A0ABM1DWJ6_PRICU</name>
<feature type="domain" description="Tyrosine specific protein phosphatases" evidence="7">
    <location>
        <begin position="139"/>
        <end position="199"/>
    </location>
</feature>
<dbReference type="InterPro" id="IPR000340">
    <property type="entry name" value="Dual-sp_phosphatase_cat-dom"/>
</dbReference>
<dbReference type="InterPro" id="IPR016130">
    <property type="entry name" value="Tyr_Pase_AS"/>
</dbReference>
<dbReference type="Proteomes" id="UP000695022">
    <property type="component" value="Unplaced"/>
</dbReference>
<dbReference type="GeneID" id="106806768"/>
<dbReference type="EC" id="3.1.3.48" evidence="2"/>
<evidence type="ECO:0000313" key="8">
    <source>
        <dbReference type="Proteomes" id="UP000695022"/>
    </source>
</evidence>
<dbReference type="InterPro" id="IPR020422">
    <property type="entry name" value="TYR_PHOSPHATASE_DUAL_dom"/>
</dbReference>
<dbReference type="PANTHER" id="PTHR45848">
    <property type="entry name" value="DUAL SPECIFICITY PROTEIN PHOSPHATASE 12 FAMILY MEMBER"/>
    <property type="match status" value="1"/>
</dbReference>
<feature type="region of interest" description="Disordered" evidence="5">
    <location>
        <begin position="1"/>
        <end position="26"/>
    </location>
</feature>
<dbReference type="InterPro" id="IPR029021">
    <property type="entry name" value="Prot-tyrosine_phosphatase-like"/>
</dbReference>
<keyword evidence="8" id="KW-1185">Reference proteome</keyword>
<evidence type="ECO:0000259" key="7">
    <source>
        <dbReference type="PROSITE" id="PS50056"/>
    </source>
</evidence>
<keyword evidence="4" id="KW-0904">Protein phosphatase</keyword>
<dbReference type="InterPro" id="IPR000387">
    <property type="entry name" value="Tyr_Pase_dom"/>
</dbReference>
<dbReference type="RefSeq" id="XP_014664316.1">
    <property type="nucleotide sequence ID" value="XM_014808830.1"/>
</dbReference>
<comment type="similarity">
    <text evidence="1">Belongs to the protein-tyrosine phosphatase family. Non-receptor class dual specificity subfamily.</text>
</comment>
<evidence type="ECO:0000256" key="3">
    <source>
        <dbReference type="ARBA" id="ARBA00022801"/>
    </source>
</evidence>
<dbReference type="CDD" id="cd14498">
    <property type="entry name" value="DSP"/>
    <property type="match status" value="1"/>
</dbReference>
<feature type="compositionally biased region" description="Basic residues" evidence="5">
    <location>
        <begin position="1"/>
        <end position="10"/>
    </location>
</feature>
<dbReference type="PROSITE" id="PS50056">
    <property type="entry name" value="TYR_PHOSPHATASE_2"/>
    <property type="match status" value="1"/>
</dbReference>
<organism evidence="8 10">
    <name type="scientific">Priapulus caudatus</name>
    <name type="common">Priapulid worm</name>
    <dbReference type="NCBI Taxonomy" id="37621"/>
    <lineage>
        <taxon>Eukaryota</taxon>
        <taxon>Metazoa</taxon>
        <taxon>Ecdysozoa</taxon>
        <taxon>Scalidophora</taxon>
        <taxon>Priapulida</taxon>
        <taxon>Priapulimorpha</taxon>
        <taxon>Priapulimorphida</taxon>
        <taxon>Priapulidae</taxon>
        <taxon>Priapulus</taxon>
    </lineage>
</organism>
<dbReference type="Gene3D" id="3.90.190.10">
    <property type="entry name" value="Protein tyrosine phosphatase superfamily"/>
    <property type="match status" value="1"/>
</dbReference>
<dbReference type="SMART" id="SM00195">
    <property type="entry name" value="DSPc"/>
    <property type="match status" value="1"/>
</dbReference>
<dbReference type="PROSITE" id="PS00383">
    <property type="entry name" value="TYR_PHOSPHATASE_1"/>
    <property type="match status" value="1"/>
</dbReference>
<dbReference type="SUPFAM" id="SSF52799">
    <property type="entry name" value="(Phosphotyrosine protein) phosphatases II"/>
    <property type="match status" value="1"/>
</dbReference>
<evidence type="ECO:0000256" key="1">
    <source>
        <dbReference type="ARBA" id="ARBA00008601"/>
    </source>
</evidence>
<dbReference type="Pfam" id="PF00782">
    <property type="entry name" value="DSPc"/>
    <property type="match status" value="1"/>
</dbReference>
<evidence type="ECO:0000313" key="10">
    <source>
        <dbReference type="RefSeq" id="XP_014664317.1"/>
    </source>
</evidence>
<feature type="domain" description="Tyrosine-protein phosphatase" evidence="6">
    <location>
        <begin position="80"/>
        <end position="220"/>
    </location>
</feature>
<accession>A0ABM1DWJ6</accession>
<dbReference type="PANTHER" id="PTHR45848:SF4">
    <property type="entry name" value="DUAL SPECIFICITY PROTEIN PHOSPHATASE 12"/>
    <property type="match status" value="1"/>
</dbReference>
<proteinExistence type="inferred from homology"/>